<dbReference type="InterPro" id="IPR035965">
    <property type="entry name" value="PAS-like_dom_sf"/>
</dbReference>
<dbReference type="PROSITE" id="PS50110">
    <property type="entry name" value="RESPONSE_REGULATORY"/>
    <property type="match status" value="1"/>
</dbReference>
<dbReference type="PANTHER" id="PTHR44591">
    <property type="entry name" value="STRESS RESPONSE REGULATOR PROTEIN 1"/>
    <property type="match status" value="1"/>
</dbReference>
<comment type="caution">
    <text evidence="7">The sequence shown here is derived from an EMBL/GenBank/DDBJ whole genome shotgun (WGS) entry which is preliminary data.</text>
</comment>
<dbReference type="SUPFAM" id="SSF55781">
    <property type="entry name" value="GAF domain-like"/>
    <property type="match status" value="1"/>
</dbReference>
<dbReference type="InterPro" id="IPR029016">
    <property type="entry name" value="GAF-like_dom_sf"/>
</dbReference>
<dbReference type="SMART" id="SM00448">
    <property type="entry name" value="REC"/>
    <property type="match status" value="1"/>
</dbReference>
<dbReference type="Proteomes" id="UP000032309">
    <property type="component" value="Unassembled WGS sequence"/>
</dbReference>
<dbReference type="SMART" id="SM00091">
    <property type="entry name" value="PAS"/>
    <property type="match status" value="1"/>
</dbReference>
<evidence type="ECO:0000313" key="7">
    <source>
        <dbReference type="EMBL" id="GAN31851.1"/>
    </source>
</evidence>
<dbReference type="InterPro" id="IPR003018">
    <property type="entry name" value="GAF"/>
</dbReference>
<evidence type="ECO:0000259" key="5">
    <source>
        <dbReference type="PROSITE" id="PS50110"/>
    </source>
</evidence>
<dbReference type="Gene3D" id="3.30.450.20">
    <property type="entry name" value="PAS domain"/>
    <property type="match status" value="1"/>
</dbReference>
<dbReference type="Pfam" id="PF00072">
    <property type="entry name" value="Response_reg"/>
    <property type="match status" value="1"/>
</dbReference>
<dbReference type="InterPro" id="IPR050595">
    <property type="entry name" value="Bact_response_regulator"/>
</dbReference>
<dbReference type="InterPro" id="IPR011006">
    <property type="entry name" value="CheY-like_superfamily"/>
</dbReference>
<organism evidence="7 8">
    <name type="scientific">Candidatus Brocadia sinica JPN1</name>
    <dbReference type="NCBI Taxonomy" id="1197129"/>
    <lineage>
        <taxon>Bacteria</taxon>
        <taxon>Pseudomonadati</taxon>
        <taxon>Planctomycetota</taxon>
        <taxon>Candidatus Brocadiia</taxon>
        <taxon>Candidatus Brocadiales</taxon>
        <taxon>Candidatus Brocadiaceae</taxon>
        <taxon>Candidatus Brocadia</taxon>
    </lineage>
</organism>
<dbReference type="SUPFAM" id="SSF52172">
    <property type="entry name" value="CheY-like"/>
    <property type="match status" value="1"/>
</dbReference>
<dbReference type="Gene3D" id="3.30.450.40">
    <property type="match status" value="1"/>
</dbReference>
<dbReference type="InterPro" id="IPR013767">
    <property type="entry name" value="PAS_fold"/>
</dbReference>
<dbReference type="CDD" id="cd00156">
    <property type="entry name" value="REC"/>
    <property type="match status" value="1"/>
</dbReference>
<dbReference type="CDD" id="cd00130">
    <property type="entry name" value="PAS"/>
    <property type="match status" value="1"/>
</dbReference>
<reference evidence="8" key="1">
    <citation type="journal article" date="2015" name="Genome Announc.">
        <title>Draft Genome Sequence of an Anaerobic Ammonium-Oxidizing Bacterium, "Candidatus Brocadia sinica".</title>
        <authorList>
            <person name="Oshiki M."/>
            <person name="Shinyako-Hata K."/>
            <person name="Satoh H."/>
            <person name="Okabe S."/>
        </authorList>
    </citation>
    <scope>NUCLEOTIDE SEQUENCE [LARGE SCALE GENOMIC DNA]</scope>
    <source>
        <strain evidence="8">JPN1</strain>
    </source>
</reference>
<dbReference type="Gene3D" id="3.40.50.2300">
    <property type="match status" value="1"/>
</dbReference>
<dbReference type="SUPFAM" id="SSF55785">
    <property type="entry name" value="PYP-like sensor domain (PAS domain)"/>
    <property type="match status" value="1"/>
</dbReference>
<sequence length="484" mass="54422">MHSFLVVSNDSSVCSLFKKSLNGVNIVYIAKTPEEALQICLGRDIDVIFLDILLNDDGTNKFLEKLRQTNIDPPIVVLVPESQPMLAEEALRIGAYELLEKPLRKEEIQHVSQRALEKHEIRRELGFLQSQIKNLMPVRKENGLSEMTYNKQTSTSDMHLTYKEVFQKFSKVLTRVHDLGKLADMTVEAMAEIFGVGRVGFMLIYKKEGLSRLYRCQGLDEVAAKNVCFDINQGTTLWLAKNHQILNKEVIDREVSANKLAMREAINMQREIELLQSQLCVPVFAHGSLSCVIALGNKITGKAFFDEDIELLSMLAGYIGMAVENAFLYREVNLRKIRNENILENIPCGVIAINNNGKINTFNKSAAKMLKISPDDVIGKDVKHIGSLFANIILRTLKDKKTYEATEIEHPITRSVYAVSTSLLDSEGELGAIIIFSDMSEIKKLQSSLSKVEKLETKIKDLETRTFSSDISHVLSSELVTQPA</sequence>
<dbReference type="InterPro" id="IPR000014">
    <property type="entry name" value="PAS"/>
</dbReference>
<dbReference type="Pfam" id="PF00989">
    <property type="entry name" value="PAS"/>
    <property type="match status" value="1"/>
</dbReference>
<evidence type="ECO:0000256" key="4">
    <source>
        <dbReference type="PROSITE-ProRule" id="PRU00169"/>
    </source>
</evidence>
<dbReference type="RefSeq" id="WP_052561793.1">
    <property type="nucleotide sequence ID" value="NZ_BAFN01000001.1"/>
</dbReference>
<dbReference type="PROSITE" id="PS50112">
    <property type="entry name" value="PAS"/>
    <property type="match status" value="1"/>
</dbReference>
<dbReference type="PANTHER" id="PTHR44591:SF3">
    <property type="entry name" value="RESPONSE REGULATORY DOMAIN-CONTAINING PROTEIN"/>
    <property type="match status" value="1"/>
</dbReference>
<evidence type="ECO:0000313" key="8">
    <source>
        <dbReference type="Proteomes" id="UP000032309"/>
    </source>
</evidence>
<evidence type="ECO:0000256" key="3">
    <source>
        <dbReference type="ARBA" id="ARBA00022777"/>
    </source>
</evidence>
<evidence type="ECO:0000256" key="2">
    <source>
        <dbReference type="ARBA" id="ARBA00022679"/>
    </source>
</evidence>
<evidence type="ECO:0000259" key="6">
    <source>
        <dbReference type="PROSITE" id="PS50112"/>
    </source>
</evidence>
<gene>
    <name evidence="7" type="ORF">BROSI_A0355</name>
</gene>
<dbReference type="EMBL" id="BAFN01000001">
    <property type="protein sequence ID" value="GAN31851.1"/>
    <property type="molecule type" value="Genomic_DNA"/>
</dbReference>
<keyword evidence="3" id="KW-0418">Kinase</keyword>
<protein>
    <submittedName>
        <fullName evidence="7">Uncharacterized protein</fullName>
    </submittedName>
</protein>
<name>A0ABQ0JSZ7_9BACT</name>
<evidence type="ECO:0000256" key="1">
    <source>
        <dbReference type="ARBA" id="ARBA00022553"/>
    </source>
</evidence>
<accession>A0ABQ0JSZ7</accession>
<dbReference type="Pfam" id="PF01590">
    <property type="entry name" value="GAF"/>
    <property type="match status" value="1"/>
</dbReference>
<keyword evidence="8" id="KW-1185">Reference proteome</keyword>
<dbReference type="NCBIfam" id="TIGR00229">
    <property type="entry name" value="sensory_box"/>
    <property type="match status" value="1"/>
</dbReference>
<feature type="domain" description="PAS" evidence="6">
    <location>
        <begin position="335"/>
        <end position="389"/>
    </location>
</feature>
<feature type="modified residue" description="4-aspartylphosphate" evidence="4">
    <location>
        <position position="51"/>
    </location>
</feature>
<keyword evidence="1 4" id="KW-0597">Phosphoprotein</keyword>
<dbReference type="InterPro" id="IPR001789">
    <property type="entry name" value="Sig_transdc_resp-reg_receiver"/>
</dbReference>
<keyword evidence="2" id="KW-0808">Transferase</keyword>
<proteinExistence type="predicted"/>
<feature type="domain" description="Response regulatory" evidence="5">
    <location>
        <begin position="3"/>
        <end position="116"/>
    </location>
</feature>
<dbReference type="SMART" id="SM00065">
    <property type="entry name" value="GAF"/>
    <property type="match status" value="1"/>
</dbReference>